<dbReference type="VEuPathDB" id="FungiDB:RhiirA1_520707"/>
<evidence type="ECO:0000313" key="2">
    <source>
        <dbReference type="EMBL" id="PKY60064.1"/>
    </source>
</evidence>
<dbReference type="VEuPathDB" id="FungiDB:RhiirA1_499949"/>
<evidence type="ECO:0000313" key="3">
    <source>
        <dbReference type="Proteomes" id="UP000234323"/>
    </source>
</evidence>
<feature type="compositionally biased region" description="Low complexity" evidence="1">
    <location>
        <begin position="83"/>
        <end position="99"/>
    </location>
</feature>
<organism evidence="2 3">
    <name type="scientific">Rhizophagus irregularis</name>
    <dbReference type="NCBI Taxonomy" id="588596"/>
    <lineage>
        <taxon>Eukaryota</taxon>
        <taxon>Fungi</taxon>
        <taxon>Fungi incertae sedis</taxon>
        <taxon>Mucoromycota</taxon>
        <taxon>Glomeromycotina</taxon>
        <taxon>Glomeromycetes</taxon>
        <taxon>Glomerales</taxon>
        <taxon>Glomeraceae</taxon>
        <taxon>Rhizophagus</taxon>
    </lineage>
</organism>
<sequence length="174" mass="19575">MSLEWNNEQTRILIDEHKMDNEEYHRTPNPCNKKFLTLTRAYYTTKAYYEGTKNKRSLVGEHYYEEFSTEFWKEPGIQRPLSNTTVSTTSSSTPLTVVSDRQSSSESLNSFKTGSDTSSSPHKQTKSSRPVTPSTEIPVVSRPVTPTLSSFSQSANVINVTINYGSKGSSSEEQ</sequence>
<dbReference type="AlphaFoldDB" id="A0A2I1HMG6"/>
<protein>
    <submittedName>
        <fullName evidence="2">Uncharacterized protein</fullName>
    </submittedName>
</protein>
<keyword evidence="3" id="KW-1185">Reference proteome</keyword>
<dbReference type="EMBL" id="LLXI01003940">
    <property type="protein sequence ID" value="PKY60064.1"/>
    <property type="molecule type" value="Genomic_DNA"/>
</dbReference>
<dbReference type="VEuPathDB" id="FungiDB:FUN_017514"/>
<evidence type="ECO:0000256" key="1">
    <source>
        <dbReference type="SAM" id="MobiDB-lite"/>
    </source>
</evidence>
<dbReference type="Proteomes" id="UP000234323">
    <property type="component" value="Unassembled WGS sequence"/>
</dbReference>
<name>A0A2I1HMG6_9GLOM</name>
<accession>A0A2I1HMG6</accession>
<comment type="caution">
    <text evidence="2">The sequence shown here is derived from an EMBL/GenBank/DDBJ whole genome shotgun (WGS) entry which is preliminary data.</text>
</comment>
<dbReference type="VEuPathDB" id="FungiDB:RhiirFUN_010788"/>
<proteinExistence type="predicted"/>
<feature type="region of interest" description="Disordered" evidence="1">
    <location>
        <begin position="83"/>
        <end position="152"/>
    </location>
</feature>
<feature type="compositionally biased region" description="Polar residues" evidence="1">
    <location>
        <begin position="100"/>
        <end position="135"/>
    </location>
</feature>
<reference evidence="2 3" key="1">
    <citation type="submission" date="2015-10" db="EMBL/GenBank/DDBJ databases">
        <title>Genome analyses suggest a sexual origin of heterokaryosis in a supposedly ancient asexual fungus.</title>
        <authorList>
            <person name="Ropars J."/>
            <person name="Sedzielewska K."/>
            <person name="Noel J."/>
            <person name="Charron P."/>
            <person name="Farinelli L."/>
            <person name="Marton T."/>
            <person name="Kruger M."/>
            <person name="Pelin A."/>
            <person name="Brachmann A."/>
            <person name="Corradi N."/>
        </authorList>
    </citation>
    <scope>NUCLEOTIDE SEQUENCE [LARGE SCALE GENOMIC DNA]</scope>
    <source>
        <strain evidence="2 3">A4</strain>
    </source>
</reference>
<gene>
    <name evidence="2" type="ORF">RhiirA4_483330</name>
</gene>